<reference evidence="2 5" key="1">
    <citation type="submission" date="2016-10" db="EMBL/GenBank/DDBJ databases">
        <authorList>
            <person name="de Groot N.N."/>
        </authorList>
    </citation>
    <scope>NUCLEOTIDE SEQUENCE [LARGE SCALE GENOMIC DNA]</scope>
    <source>
        <strain evidence="2 5">CCM 7361</strain>
    </source>
</reference>
<dbReference type="NCBIfam" id="TIGR00056">
    <property type="entry name" value="MlaE family lipid ABC transporter permease subunit"/>
    <property type="match status" value="1"/>
</dbReference>
<keyword evidence="1" id="KW-0812">Transmembrane</keyword>
<dbReference type="PANTHER" id="PTHR30188">
    <property type="entry name" value="ABC TRANSPORTER PERMEASE PROTEIN-RELATED"/>
    <property type="match status" value="1"/>
</dbReference>
<comment type="similarity">
    <text evidence="1">Belongs to the MlaE permease family.</text>
</comment>
<name>A0A239JG25_9PSED</name>
<gene>
    <name evidence="2" type="ORF">SAMN05216189_100149</name>
    <name evidence="3" type="ORF">SAMN06295949_112127</name>
</gene>
<reference evidence="3 4" key="2">
    <citation type="submission" date="2017-06" db="EMBL/GenBank/DDBJ databases">
        <authorList>
            <person name="Varghese N."/>
            <person name="Submissions S."/>
        </authorList>
    </citation>
    <scope>NUCLEOTIDE SEQUENCE [LARGE SCALE GENOMIC DNA]</scope>
    <source>
        <strain evidence="3 4">RLD-1</strain>
    </source>
</reference>
<dbReference type="GO" id="GO:0043190">
    <property type="term" value="C:ATP-binding cassette (ABC) transporter complex"/>
    <property type="evidence" value="ECO:0007669"/>
    <property type="project" value="InterPro"/>
</dbReference>
<dbReference type="Proteomes" id="UP000199693">
    <property type="component" value="Unassembled WGS sequence"/>
</dbReference>
<evidence type="ECO:0000313" key="5">
    <source>
        <dbReference type="Proteomes" id="UP000199693"/>
    </source>
</evidence>
<keyword evidence="1" id="KW-0997">Cell inner membrane</keyword>
<feature type="transmembrane region" description="Helical" evidence="1">
    <location>
        <begin position="331"/>
        <end position="351"/>
    </location>
</feature>
<proteinExistence type="inferred from homology"/>
<dbReference type="InterPro" id="IPR030802">
    <property type="entry name" value="Permease_MalE"/>
</dbReference>
<keyword evidence="1" id="KW-1133">Transmembrane helix</keyword>
<accession>A0A239JG25</accession>
<evidence type="ECO:0000313" key="3">
    <source>
        <dbReference type="EMBL" id="SNT04777.1"/>
    </source>
</evidence>
<dbReference type="EMBL" id="FNEC01000001">
    <property type="protein sequence ID" value="SDH93898.1"/>
    <property type="molecule type" value="Genomic_DNA"/>
</dbReference>
<dbReference type="Pfam" id="PF02405">
    <property type="entry name" value="MlaE"/>
    <property type="match status" value="1"/>
</dbReference>
<evidence type="ECO:0000256" key="1">
    <source>
        <dbReference type="RuleBase" id="RU362044"/>
    </source>
</evidence>
<sequence length="394" mass="41950">MVPSHNSARLRGMTETAQAGQLRLDTSASPPLLQVSGDWTLAHFADLQRQVGALDGQRAHAGGFDFSRLGALDTAGASLLADLIGASGLQRLDEIAADVPRERRDLLRAVGSSITQCRLHEKKPPPRNALVELLERIGLAMEAFWKDLVGVLGFIGLTLESLARCALNPRRWRPTSLAAHMEQTGLDAVPIVALLTFMVGAVVAFLGATVLNKFGAAIYTVDLVGFSFLREFGVLLTAILLAGRTASAFTAQIGSMKSNQEIDAIRALGLDPMELLVLPRVLALLLVLPLLTFLAMLSGIVGGGVVCALSLDISPRMFMVMLQNDIAVQHFLVGLVKAPVFAFVIAVIGCLEGFRVSGSAQSVGEHTTSAVVQSIFAVILIDAVAALFFMEMGW</sequence>
<comment type="caution">
    <text evidence="1">Lacks conserved residue(s) required for the propagation of feature annotation.</text>
</comment>
<evidence type="ECO:0000313" key="4">
    <source>
        <dbReference type="Proteomes" id="UP000198309"/>
    </source>
</evidence>
<feature type="transmembrane region" description="Helical" evidence="1">
    <location>
        <begin position="188"/>
        <end position="211"/>
    </location>
</feature>
<keyword evidence="4" id="KW-1185">Reference proteome</keyword>
<organism evidence="2 5">
    <name type="scientific">Pseudomonas delhiensis</name>
    <dbReference type="NCBI Taxonomy" id="366289"/>
    <lineage>
        <taxon>Bacteria</taxon>
        <taxon>Pseudomonadati</taxon>
        <taxon>Pseudomonadota</taxon>
        <taxon>Gammaproteobacteria</taxon>
        <taxon>Pseudomonadales</taxon>
        <taxon>Pseudomonadaceae</taxon>
        <taxon>Pseudomonas</taxon>
    </lineage>
</organism>
<dbReference type="EMBL" id="FZPC01000012">
    <property type="protein sequence ID" value="SNT04777.1"/>
    <property type="molecule type" value="Genomic_DNA"/>
</dbReference>
<dbReference type="Proteomes" id="UP000198309">
    <property type="component" value="Unassembled WGS sequence"/>
</dbReference>
<evidence type="ECO:0000313" key="2">
    <source>
        <dbReference type="EMBL" id="SDH93898.1"/>
    </source>
</evidence>
<keyword evidence="1" id="KW-1003">Cell membrane</keyword>
<dbReference type="GO" id="GO:0005548">
    <property type="term" value="F:phospholipid transporter activity"/>
    <property type="evidence" value="ECO:0007669"/>
    <property type="project" value="TreeGrafter"/>
</dbReference>
<dbReference type="InterPro" id="IPR003453">
    <property type="entry name" value="ABC_MlaE_roteobac"/>
</dbReference>
<protein>
    <submittedName>
        <fullName evidence="2">Phospholipid/cholesterol/gamma-HCH transport system permease protein</fullName>
    </submittedName>
</protein>
<comment type="subcellular location">
    <subcellularLocation>
        <location evidence="1">Cell inner membrane</location>
        <topology evidence="1">Multi-pass membrane protein</topology>
    </subcellularLocation>
</comment>
<feature type="transmembrane region" description="Helical" evidence="1">
    <location>
        <begin position="371"/>
        <end position="390"/>
    </location>
</feature>
<keyword evidence="1" id="KW-0472">Membrane</keyword>
<feature type="transmembrane region" description="Helical" evidence="1">
    <location>
        <begin position="281"/>
        <end position="311"/>
    </location>
</feature>
<dbReference type="PANTHER" id="PTHR30188:SF3">
    <property type="entry name" value="ABC TRANSPORTER PERMEASE"/>
    <property type="match status" value="1"/>
</dbReference>
<dbReference type="AlphaFoldDB" id="A0A239JG25"/>